<feature type="compositionally biased region" description="Acidic residues" evidence="1">
    <location>
        <begin position="282"/>
        <end position="292"/>
    </location>
</feature>
<feature type="compositionally biased region" description="Low complexity" evidence="1">
    <location>
        <begin position="253"/>
        <end position="277"/>
    </location>
</feature>
<accession>A0A8E2EV43</accession>
<proteinExistence type="predicted"/>
<reference evidence="2 3" key="1">
    <citation type="journal article" date="2016" name="Nat. Commun.">
        <title>Ectomycorrhizal ecology is imprinted in the genome of the dominant symbiotic fungus Cenococcum geophilum.</title>
        <authorList>
            <consortium name="DOE Joint Genome Institute"/>
            <person name="Peter M."/>
            <person name="Kohler A."/>
            <person name="Ohm R.A."/>
            <person name="Kuo A."/>
            <person name="Krutzmann J."/>
            <person name="Morin E."/>
            <person name="Arend M."/>
            <person name="Barry K.W."/>
            <person name="Binder M."/>
            <person name="Choi C."/>
            <person name="Clum A."/>
            <person name="Copeland A."/>
            <person name="Grisel N."/>
            <person name="Haridas S."/>
            <person name="Kipfer T."/>
            <person name="LaButti K."/>
            <person name="Lindquist E."/>
            <person name="Lipzen A."/>
            <person name="Maire R."/>
            <person name="Meier B."/>
            <person name="Mihaltcheva S."/>
            <person name="Molinier V."/>
            <person name="Murat C."/>
            <person name="Poggeler S."/>
            <person name="Quandt C.A."/>
            <person name="Sperisen C."/>
            <person name="Tritt A."/>
            <person name="Tisserant E."/>
            <person name="Crous P.W."/>
            <person name="Henrissat B."/>
            <person name="Nehls U."/>
            <person name="Egli S."/>
            <person name="Spatafora J.W."/>
            <person name="Grigoriev I.V."/>
            <person name="Martin F.M."/>
        </authorList>
    </citation>
    <scope>NUCLEOTIDE SEQUENCE [LARGE SCALE GENOMIC DNA]</scope>
    <source>
        <strain evidence="2 3">CBS 207.34</strain>
    </source>
</reference>
<evidence type="ECO:0000313" key="3">
    <source>
        <dbReference type="Proteomes" id="UP000250140"/>
    </source>
</evidence>
<dbReference type="AlphaFoldDB" id="A0A8E2EV43"/>
<protein>
    <submittedName>
        <fullName evidence="2">Uncharacterized protein</fullName>
    </submittedName>
</protein>
<dbReference type="EMBL" id="KV750268">
    <property type="protein sequence ID" value="OCL05497.1"/>
    <property type="molecule type" value="Genomic_DNA"/>
</dbReference>
<feature type="non-terminal residue" evidence="2">
    <location>
        <position position="301"/>
    </location>
</feature>
<evidence type="ECO:0000256" key="1">
    <source>
        <dbReference type="SAM" id="MobiDB-lite"/>
    </source>
</evidence>
<dbReference type="OrthoDB" id="3883943at2759"/>
<name>A0A8E2EV43_9PEZI</name>
<organism evidence="2 3">
    <name type="scientific">Glonium stellatum</name>
    <dbReference type="NCBI Taxonomy" id="574774"/>
    <lineage>
        <taxon>Eukaryota</taxon>
        <taxon>Fungi</taxon>
        <taxon>Dikarya</taxon>
        <taxon>Ascomycota</taxon>
        <taxon>Pezizomycotina</taxon>
        <taxon>Dothideomycetes</taxon>
        <taxon>Pleosporomycetidae</taxon>
        <taxon>Gloniales</taxon>
        <taxon>Gloniaceae</taxon>
        <taxon>Glonium</taxon>
    </lineage>
</organism>
<sequence>MVAKFKMMSPRLQGVQILDASCTPSEYKKWRQSVRTAMTADESWPHCDGTSVCPMPMPSDQCALKQEPQPSLLEERRVWVKKDRAVKLDLFLSIHDDIKTDVFGVGPPLPPSALTAKEMTEALDKQFSRIPFNFEDYHHTYCRFLNLDLDDFSTLDEFHDEFRALLQELDDFGHGLPNIQACSAYFSKLRCCQNPWVANHIRAWHAAKTPPKLADLMREAPAWLIVRPLAVRPSRTNLRDDNAGHVAPPTPTLTPTSASASASAPALVSPAAAVPEAVPEEHEPDEEADNEEITIHAAPDA</sequence>
<feature type="region of interest" description="Disordered" evidence="1">
    <location>
        <begin position="236"/>
        <end position="301"/>
    </location>
</feature>
<gene>
    <name evidence="2" type="ORF">AOQ84DRAFT_366589</name>
</gene>
<keyword evidence="3" id="KW-1185">Reference proteome</keyword>
<dbReference type="Proteomes" id="UP000250140">
    <property type="component" value="Unassembled WGS sequence"/>
</dbReference>
<evidence type="ECO:0000313" key="2">
    <source>
        <dbReference type="EMBL" id="OCL05497.1"/>
    </source>
</evidence>